<accession>A0A2G9UWB3</accession>
<dbReference type="PANTHER" id="PTHR12835">
    <property type="entry name" value="BIOTIN PROTEIN LIGASE"/>
    <property type="match status" value="1"/>
</dbReference>
<dbReference type="GO" id="GO:0005737">
    <property type="term" value="C:cytoplasm"/>
    <property type="evidence" value="ECO:0007669"/>
    <property type="project" value="TreeGrafter"/>
</dbReference>
<proteinExistence type="predicted"/>
<dbReference type="OrthoDB" id="10250105at2759"/>
<dbReference type="GO" id="GO:0004077">
    <property type="term" value="F:biotin--[biotin carboxyl-carrier protein] ligase activity"/>
    <property type="evidence" value="ECO:0007669"/>
    <property type="project" value="TreeGrafter"/>
</dbReference>
<protein>
    <submittedName>
        <fullName evidence="1">Uncharacterized protein</fullName>
    </submittedName>
</protein>
<keyword evidence="2" id="KW-1185">Reference proteome</keyword>
<name>A0A2G9UWB3_TELCI</name>
<dbReference type="EMBL" id="KZ345278">
    <property type="protein sequence ID" value="PIO74446.1"/>
    <property type="molecule type" value="Genomic_DNA"/>
</dbReference>
<organism evidence="1 2">
    <name type="scientific">Teladorsagia circumcincta</name>
    <name type="common">Brown stomach worm</name>
    <name type="synonym">Ostertagia circumcincta</name>
    <dbReference type="NCBI Taxonomy" id="45464"/>
    <lineage>
        <taxon>Eukaryota</taxon>
        <taxon>Metazoa</taxon>
        <taxon>Ecdysozoa</taxon>
        <taxon>Nematoda</taxon>
        <taxon>Chromadorea</taxon>
        <taxon>Rhabditida</taxon>
        <taxon>Rhabditina</taxon>
        <taxon>Rhabditomorpha</taxon>
        <taxon>Strongyloidea</taxon>
        <taxon>Trichostrongylidae</taxon>
        <taxon>Teladorsagia</taxon>
    </lineage>
</organism>
<gene>
    <name evidence="1" type="ORF">TELCIR_03553</name>
</gene>
<evidence type="ECO:0000313" key="1">
    <source>
        <dbReference type="EMBL" id="PIO74446.1"/>
    </source>
</evidence>
<evidence type="ECO:0000313" key="2">
    <source>
        <dbReference type="Proteomes" id="UP000230423"/>
    </source>
</evidence>
<dbReference type="AlphaFoldDB" id="A0A2G9UWB3"/>
<reference evidence="1 2" key="1">
    <citation type="submission" date="2015-09" db="EMBL/GenBank/DDBJ databases">
        <title>Draft genome of the parasitic nematode Teladorsagia circumcincta isolate WARC Sus (inbred).</title>
        <authorList>
            <person name="Mitreva M."/>
        </authorList>
    </citation>
    <scope>NUCLEOTIDE SEQUENCE [LARGE SCALE GENOMIC DNA]</scope>
    <source>
        <strain evidence="1 2">S</strain>
    </source>
</reference>
<sequence length="97" mass="11447">MVPEGSSMRFAIEDVIAETLNRFEYWMNMHEIKGQDEVLKVYYEFWLHSREEVTIEQLAEKGIIRGLDKCGYLQIFSVGDNGNTFDMMKGLIRHKIR</sequence>
<dbReference type="PANTHER" id="PTHR12835:SF5">
    <property type="entry name" value="BIOTIN--PROTEIN LIGASE"/>
    <property type="match status" value="1"/>
</dbReference>
<dbReference type="Proteomes" id="UP000230423">
    <property type="component" value="Unassembled WGS sequence"/>
</dbReference>